<keyword evidence="3" id="KW-1185">Reference proteome</keyword>
<proteinExistence type="predicted"/>
<evidence type="ECO:0000256" key="1">
    <source>
        <dbReference type="SAM" id="Phobius"/>
    </source>
</evidence>
<protein>
    <submittedName>
        <fullName evidence="2">Pentapeptide repeat-containing protein</fullName>
    </submittedName>
</protein>
<dbReference type="Proteomes" id="UP000621307">
    <property type="component" value="Unassembled WGS sequence"/>
</dbReference>
<accession>A0ABR8BMB7</accession>
<name>A0ABR8BMB7_9NOSO</name>
<comment type="caution">
    <text evidence="2">The sequence shown here is derived from an EMBL/GenBank/DDBJ whole genome shotgun (WGS) entry which is preliminary data.</text>
</comment>
<dbReference type="Pfam" id="PF13599">
    <property type="entry name" value="Pentapeptide_4"/>
    <property type="match status" value="1"/>
</dbReference>
<dbReference type="Pfam" id="PF00805">
    <property type="entry name" value="Pentapeptide"/>
    <property type="match status" value="2"/>
</dbReference>
<sequence length="560" mass="62967">MPQAFLPNQAAENKYSIMKLAPSLILFLALSLFTWLSISEPVVGQTNKLDEQKKQLEVEKLKVEIEHMKDSDLDDQKKQAELDKLKKETEQIMIQQQQSWITLYATMGGSIIGALGLGWTIWSGLNTLNQQIQEGRQERISLLLESLSSQEEYSRLGASKGLSQYADSCVLELLTSSSIEDSDLVRQNLEDTLSLVGYQGKQQVLESNNRALLERLEIAGKIQILRASDQNLTIDINKLLLLSEPTLKKLRKAFNVQYEYGQKISRLYLENLEATPPPGIIQSYLSQNIESTASYLRKLNQITSNVIAIWLRKGIKLKWFSSGIDLSLTNLYKANLLNFRGVGCVFNYAIMRHSNLKLGMFDNCIFYDVDMYDCNLKQSYFKESDLSNSNLRKIRGIGIILDDCILINTVLSEAELTKATFQDTDIRFAKLNGAILKKSKFVQVKLNQAELRDANINQSIFDGVTLFGAKMINANLSNCQISNTQFNGADLRGVDFSKSKFKNVDFSGANLSGAKFTGAKLENVNTSHAREVNNAIGLNEAITANSIPKSWWQSLKDIFN</sequence>
<evidence type="ECO:0000313" key="3">
    <source>
        <dbReference type="Proteomes" id="UP000621307"/>
    </source>
</evidence>
<organism evidence="2 3">
    <name type="scientific">Nostoc parmelioides FACHB-3921</name>
    <dbReference type="NCBI Taxonomy" id="2692909"/>
    <lineage>
        <taxon>Bacteria</taxon>
        <taxon>Bacillati</taxon>
        <taxon>Cyanobacteriota</taxon>
        <taxon>Cyanophyceae</taxon>
        <taxon>Nostocales</taxon>
        <taxon>Nostocaceae</taxon>
        <taxon>Nostoc</taxon>
    </lineage>
</organism>
<keyword evidence="1" id="KW-0472">Membrane</keyword>
<dbReference type="RefSeq" id="WP_190572015.1">
    <property type="nucleotide sequence ID" value="NZ_JACJQL010000085.1"/>
</dbReference>
<keyword evidence="1" id="KW-1133">Transmembrane helix</keyword>
<feature type="transmembrane region" description="Helical" evidence="1">
    <location>
        <begin position="20"/>
        <end position="38"/>
    </location>
</feature>
<dbReference type="Gene3D" id="2.160.20.80">
    <property type="entry name" value="E3 ubiquitin-protein ligase SopA"/>
    <property type="match status" value="2"/>
</dbReference>
<dbReference type="PANTHER" id="PTHR14136:SF17">
    <property type="entry name" value="BTB_POZ DOMAIN-CONTAINING PROTEIN KCTD9"/>
    <property type="match status" value="1"/>
</dbReference>
<dbReference type="EMBL" id="JACJQL010000085">
    <property type="protein sequence ID" value="MBD2255257.1"/>
    <property type="molecule type" value="Genomic_DNA"/>
</dbReference>
<reference evidence="2 3" key="1">
    <citation type="journal article" date="2020" name="ISME J.">
        <title>Comparative genomics reveals insights into cyanobacterial evolution and habitat adaptation.</title>
        <authorList>
            <person name="Chen M.Y."/>
            <person name="Teng W.K."/>
            <person name="Zhao L."/>
            <person name="Hu C.X."/>
            <person name="Zhou Y.K."/>
            <person name="Han B.P."/>
            <person name="Song L.R."/>
            <person name="Shu W.S."/>
        </authorList>
    </citation>
    <scope>NUCLEOTIDE SEQUENCE [LARGE SCALE GENOMIC DNA]</scope>
    <source>
        <strain evidence="2 3">FACHB-3921</strain>
    </source>
</reference>
<dbReference type="InterPro" id="IPR001646">
    <property type="entry name" value="5peptide_repeat"/>
</dbReference>
<gene>
    <name evidence="2" type="ORF">H6G14_28995</name>
</gene>
<evidence type="ECO:0000313" key="2">
    <source>
        <dbReference type="EMBL" id="MBD2255257.1"/>
    </source>
</evidence>
<dbReference type="InterPro" id="IPR051082">
    <property type="entry name" value="Pentapeptide-BTB/POZ_domain"/>
</dbReference>
<feature type="transmembrane region" description="Helical" evidence="1">
    <location>
        <begin position="101"/>
        <end position="122"/>
    </location>
</feature>
<keyword evidence="1" id="KW-0812">Transmembrane</keyword>
<dbReference type="PANTHER" id="PTHR14136">
    <property type="entry name" value="BTB_POZ DOMAIN-CONTAINING PROTEIN KCTD9"/>
    <property type="match status" value="1"/>
</dbReference>
<dbReference type="SUPFAM" id="SSF141571">
    <property type="entry name" value="Pentapeptide repeat-like"/>
    <property type="match status" value="2"/>
</dbReference>